<evidence type="ECO:0000256" key="3">
    <source>
        <dbReference type="ARBA" id="ARBA00022691"/>
    </source>
</evidence>
<name>A0ABN3N2S7_9ACTN</name>
<keyword evidence="2 4" id="KW-0808">Transferase</keyword>
<dbReference type="InterPro" id="IPR010280">
    <property type="entry name" value="U5_MeTrfase_fam"/>
</dbReference>
<feature type="domain" description="TRAM" evidence="5">
    <location>
        <begin position="11"/>
        <end position="72"/>
    </location>
</feature>
<dbReference type="Gene3D" id="2.40.50.140">
    <property type="entry name" value="Nucleic acid-binding proteins"/>
    <property type="match status" value="1"/>
</dbReference>
<feature type="binding site" evidence="4">
    <location>
        <position position="273"/>
    </location>
    <ligand>
        <name>S-adenosyl-L-methionine</name>
        <dbReference type="ChEBI" id="CHEBI:59789"/>
    </ligand>
</feature>
<organism evidence="6 7">
    <name type="scientific">Pilimelia columellifera subsp. columellifera</name>
    <dbReference type="NCBI Taxonomy" id="706583"/>
    <lineage>
        <taxon>Bacteria</taxon>
        <taxon>Bacillati</taxon>
        <taxon>Actinomycetota</taxon>
        <taxon>Actinomycetes</taxon>
        <taxon>Micromonosporales</taxon>
        <taxon>Micromonosporaceae</taxon>
        <taxon>Pilimelia</taxon>
    </lineage>
</organism>
<sequence length="417" mass="43670">MTLQQIDDQIELVEGDRLELTVGAVAHGGHCVARFGPAPGRVVFVRHALPGERVIAEITEIHRGYLRADAIEIVVSSADRVAPPCPWSGPDACGGCDFQHVALPGQRSMKAAVIKEQLTRLGGLDADQVDALGVRVDALPGDIDGLGWRTRVRYTVAASDHAGLRKHRSNEIVPIDHCRIAHPSIQAVDVLKRPWPGVDSISVAASSTGELAVIADHHVVEGPERLTETASGRTWQLAAGAFWQVHPAAAEALTAAVAALLAPRPGDVVWDLYGGTGLFAGAIAETVGETGAVTVVEADPRGAVAAAANLADLPWVKVVNATVEAALRQRALRGAADLVILDPPRAGAGARVVRALAGSGARAIAYVACDPAALARDVRTFAEQGWELQLLRAFDCFPMTHHVECVALFTPAGAPAG</sequence>
<dbReference type="InterPro" id="IPR029063">
    <property type="entry name" value="SAM-dependent_MTases_sf"/>
</dbReference>
<comment type="caution">
    <text evidence="6">The sequence shown here is derived from an EMBL/GenBank/DDBJ whole genome shotgun (WGS) entry which is preliminary data.</text>
</comment>
<feature type="binding site" evidence="4">
    <location>
        <position position="297"/>
    </location>
    <ligand>
        <name>S-adenosyl-L-methionine</name>
        <dbReference type="ChEBI" id="CHEBI:59789"/>
    </ligand>
</feature>
<dbReference type="Pfam" id="PF05958">
    <property type="entry name" value="tRNA_U5-meth_tr"/>
    <property type="match status" value="1"/>
</dbReference>
<evidence type="ECO:0000256" key="2">
    <source>
        <dbReference type="ARBA" id="ARBA00022679"/>
    </source>
</evidence>
<feature type="binding site" evidence="4">
    <location>
        <position position="244"/>
    </location>
    <ligand>
        <name>S-adenosyl-L-methionine</name>
        <dbReference type="ChEBI" id="CHEBI:59789"/>
    </ligand>
</feature>
<dbReference type="InterPro" id="IPR002792">
    <property type="entry name" value="TRAM_dom"/>
</dbReference>
<keyword evidence="1 4" id="KW-0489">Methyltransferase</keyword>
<evidence type="ECO:0000313" key="7">
    <source>
        <dbReference type="Proteomes" id="UP001499978"/>
    </source>
</evidence>
<proteinExistence type="inferred from homology"/>
<dbReference type="PROSITE" id="PS50926">
    <property type="entry name" value="TRAM"/>
    <property type="match status" value="1"/>
</dbReference>
<protein>
    <submittedName>
        <fullName evidence="6">TRAM domain-containing protein</fullName>
    </submittedName>
</protein>
<dbReference type="InterPro" id="IPR030391">
    <property type="entry name" value="MeTrfase_TrmA_CS"/>
</dbReference>
<dbReference type="PROSITE" id="PS51687">
    <property type="entry name" value="SAM_MT_RNA_M5U"/>
    <property type="match status" value="1"/>
</dbReference>
<gene>
    <name evidence="6" type="ORF">GCM10010201_05920</name>
</gene>
<evidence type="ECO:0000256" key="4">
    <source>
        <dbReference type="PROSITE-ProRule" id="PRU01024"/>
    </source>
</evidence>
<evidence type="ECO:0000313" key="6">
    <source>
        <dbReference type="EMBL" id="GAA2513212.1"/>
    </source>
</evidence>
<evidence type="ECO:0000256" key="1">
    <source>
        <dbReference type="ARBA" id="ARBA00022603"/>
    </source>
</evidence>
<accession>A0ABN3N2S7</accession>
<evidence type="ECO:0000259" key="5">
    <source>
        <dbReference type="PROSITE" id="PS50926"/>
    </source>
</evidence>
<dbReference type="SUPFAM" id="SSF50249">
    <property type="entry name" value="Nucleic acid-binding proteins"/>
    <property type="match status" value="1"/>
</dbReference>
<feature type="binding site" evidence="4">
    <location>
        <position position="342"/>
    </location>
    <ligand>
        <name>S-adenosyl-L-methionine</name>
        <dbReference type="ChEBI" id="CHEBI:59789"/>
    </ligand>
</feature>
<dbReference type="Gene3D" id="3.40.50.150">
    <property type="entry name" value="Vaccinia Virus protein VP39"/>
    <property type="match status" value="1"/>
</dbReference>
<keyword evidence="3 4" id="KW-0949">S-adenosyl-L-methionine</keyword>
<keyword evidence="7" id="KW-1185">Reference proteome</keyword>
<dbReference type="SUPFAM" id="SSF53335">
    <property type="entry name" value="S-adenosyl-L-methionine-dependent methyltransferases"/>
    <property type="match status" value="1"/>
</dbReference>
<reference evidence="6 7" key="1">
    <citation type="journal article" date="2019" name="Int. J. Syst. Evol. Microbiol.">
        <title>The Global Catalogue of Microorganisms (GCM) 10K type strain sequencing project: providing services to taxonomists for standard genome sequencing and annotation.</title>
        <authorList>
            <consortium name="The Broad Institute Genomics Platform"/>
            <consortium name="The Broad Institute Genome Sequencing Center for Infectious Disease"/>
            <person name="Wu L."/>
            <person name="Ma J."/>
        </authorList>
    </citation>
    <scope>NUCLEOTIDE SEQUENCE [LARGE SCALE GENOMIC DNA]</scope>
    <source>
        <strain evidence="6 7">JCM 3367</strain>
    </source>
</reference>
<dbReference type="PROSITE" id="PS01231">
    <property type="entry name" value="TRMA_2"/>
    <property type="match status" value="1"/>
</dbReference>
<dbReference type="Proteomes" id="UP001499978">
    <property type="component" value="Unassembled WGS sequence"/>
</dbReference>
<dbReference type="PANTHER" id="PTHR11061:SF30">
    <property type="entry name" value="TRNA (URACIL(54)-C(5))-METHYLTRANSFERASE"/>
    <property type="match status" value="1"/>
</dbReference>
<dbReference type="PANTHER" id="PTHR11061">
    <property type="entry name" value="RNA M5U METHYLTRANSFERASE"/>
    <property type="match status" value="1"/>
</dbReference>
<dbReference type="RefSeq" id="WP_344167800.1">
    <property type="nucleotide sequence ID" value="NZ_BAAARY010000002.1"/>
</dbReference>
<comment type="similarity">
    <text evidence="4">Belongs to the class I-like SAM-binding methyltransferase superfamily. RNA M5U methyltransferase family.</text>
</comment>
<dbReference type="EMBL" id="BAAARY010000002">
    <property type="protein sequence ID" value="GAA2513212.1"/>
    <property type="molecule type" value="Genomic_DNA"/>
</dbReference>
<dbReference type="Pfam" id="PF01938">
    <property type="entry name" value="TRAM"/>
    <property type="match status" value="1"/>
</dbReference>
<dbReference type="InterPro" id="IPR012340">
    <property type="entry name" value="NA-bd_OB-fold"/>
</dbReference>
<feature type="active site" description="Nucleophile" evidence="4">
    <location>
        <position position="369"/>
    </location>
</feature>